<accession>A0A9P1C2V6</accession>
<sequence length="691" mass="74478">MTLGQPGFCLHKVKFVKDSAFLCGTTGSICATLHGSGPLGSATRAQAGRAVARSGLPEECSACDERTKANRPAAAKFAQQRLGQRKQRFKPVKSHLTAFIRRFHDLRKKNETRPFPKVKPEEVDAQEDEEEEADPGSDVDFSGDDPSSGGGPASQPQQQQLLRELAQARAAIQTLAGQVEAQQTQLNQMSQARRDSRLSDLSGMIPANEWLRVSNQGASSSFNPIVDTRTLGKPEIFKSDPSEYCDWSFVLKSYLACISPDYIDLLDRIAGDRKLSTQLCYILVMLVKGRALDVVQNTGPGEGAESMRREEMFHLRVASRFVGTLSLNLSTRFSGDDPEAELEAFEKTIRRYEEESSKSIDDENAVPRKSKKVDDEPEPLSAAVDGTLPDLIAALSGSCKHVLVDTGAGSPLFEKNFDPNATTKTKGSSSGMVTVTGETVDTGFKKKSVIAVNNGTKFSVEYFESDKINFSVLSAGQAARPAAKTVAAEAYAEEGVVNKGVDKYAVHLVTEGRRSTGRQKMILMTDAEPSIRALAEAAGKEWGKECQIQVAPRESHASNGAARKGLSLSWRGRGKSPGASAYQMRGEGTILKISMASELCGMEQVGSWASLGGSEAAADFLKLKQEAGMALLGTETTQTCTEAKEQEAEKICAKHLPKDDDHAEVFIDCVYDVCHGGGEEDALSAAALISA</sequence>
<dbReference type="AlphaFoldDB" id="A0A9P1C2V6"/>
<feature type="region of interest" description="Disordered" evidence="1">
    <location>
        <begin position="551"/>
        <end position="581"/>
    </location>
</feature>
<evidence type="ECO:0000256" key="1">
    <source>
        <dbReference type="SAM" id="MobiDB-lite"/>
    </source>
</evidence>
<dbReference type="OrthoDB" id="476120at2759"/>
<keyword evidence="5" id="KW-1185">Reference proteome</keyword>
<dbReference type="EMBL" id="CAMXCT020000791">
    <property type="protein sequence ID" value="CAL1136710.1"/>
    <property type="molecule type" value="Genomic_DNA"/>
</dbReference>
<reference evidence="3" key="2">
    <citation type="submission" date="2024-04" db="EMBL/GenBank/DDBJ databases">
        <authorList>
            <person name="Chen Y."/>
            <person name="Shah S."/>
            <person name="Dougan E. K."/>
            <person name="Thang M."/>
            <person name="Chan C."/>
        </authorList>
    </citation>
    <scope>NUCLEOTIDE SEQUENCE [LARGE SCALE GENOMIC DNA]</scope>
</reference>
<organism evidence="2">
    <name type="scientific">Cladocopium goreaui</name>
    <dbReference type="NCBI Taxonomy" id="2562237"/>
    <lineage>
        <taxon>Eukaryota</taxon>
        <taxon>Sar</taxon>
        <taxon>Alveolata</taxon>
        <taxon>Dinophyceae</taxon>
        <taxon>Suessiales</taxon>
        <taxon>Symbiodiniaceae</taxon>
        <taxon>Cladocopium</taxon>
    </lineage>
</organism>
<evidence type="ECO:0000313" key="2">
    <source>
        <dbReference type="EMBL" id="CAI3983335.1"/>
    </source>
</evidence>
<feature type="region of interest" description="Disordered" evidence="1">
    <location>
        <begin position="353"/>
        <end position="380"/>
    </location>
</feature>
<feature type="compositionally biased region" description="Low complexity" evidence="1">
    <location>
        <begin position="144"/>
        <end position="160"/>
    </location>
</feature>
<evidence type="ECO:0000313" key="3">
    <source>
        <dbReference type="EMBL" id="CAL1136710.1"/>
    </source>
</evidence>
<gene>
    <name evidence="2" type="ORF">C1SCF055_LOCUS10955</name>
</gene>
<evidence type="ECO:0000313" key="4">
    <source>
        <dbReference type="EMBL" id="CAL4770647.1"/>
    </source>
</evidence>
<dbReference type="EMBL" id="CAMXCT010000791">
    <property type="protein sequence ID" value="CAI3983335.1"/>
    <property type="molecule type" value="Genomic_DNA"/>
</dbReference>
<feature type="compositionally biased region" description="Acidic residues" evidence="1">
    <location>
        <begin position="123"/>
        <end position="143"/>
    </location>
</feature>
<dbReference type="Proteomes" id="UP001152797">
    <property type="component" value="Unassembled WGS sequence"/>
</dbReference>
<reference evidence="2" key="1">
    <citation type="submission" date="2022-10" db="EMBL/GenBank/DDBJ databases">
        <authorList>
            <person name="Chen Y."/>
            <person name="Dougan E. K."/>
            <person name="Chan C."/>
            <person name="Rhodes N."/>
            <person name="Thang M."/>
        </authorList>
    </citation>
    <scope>NUCLEOTIDE SEQUENCE</scope>
</reference>
<name>A0A9P1C2V6_9DINO</name>
<feature type="compositionally biased region" description="Basic and acidic residues" evidence="1">
    <location>
        <begin position="111"/>
        <end position="122"/>
    </location>
</feature>
<dbReference type="EMBL" id="CAMXCT030000791">
    <property type="protein sequence ID" value="CAL4770647.1"/>
    <property type="molecule type" value="Genomic_DNA"/>
</dbReference>
<comment type="caution">
    <text evidence="2">The sequence shown here is derived from an EMBL/GenBank/DDBJ whole genome shotgun (WGS) entry which is preliminary data.</text>
</comment>
<feature type="region of interest" description="Disordered" evidence="1">
    <location>
        <begin position="111"/>
        <end position="160"/>
    </location>
</feature>
<evidence type="ECO:0000313" key="5">
    <source>
        <dbReference type="Proteomes" id="UP001152797"/>
    </source>
</evidence>
<protein>
    <submittedName>
        <fullName evidence="4">Copia protein</fullName>
    </submittedName>
</protein>
<proteinExistence type="predicted"/>